<dbReference type="GO" id="GO:0003677">
    <property type="term" value="F:DNA binding"/>
    <property type="evidence" value="ECO:0007669"/>
    <property type="project" value="UniProtKB-KW"/>
</dbReference>
<dbReference type="InterPro" id="IPR010982">
    <property type="entry name" value="Lambda_DNA-bd_dom_sf"/>
</dbReference>
<proteinExistence type="predicted"/>
<evidence type="ECO:0000313" key="4">
    <source>
        <dbReference type="Proteomes" id="UP000644115"/>
    </source>
</evidence>
<dbReference type="PANTHER" id="PTHR46797">
    <property type="entry name" value="HTH-TYPE TRANSCRIPTIONAL REGULATOR"/>
    <property type="match status" value="1"/>
</dbReference>
<dbReference type="AlphaFoldDB" id="A0A923SM98"/>
<name>A0A923SM98_9FIRM</name>
<comment type="caution">
    <text evidence="3">The sequence shown here is derived from an EMBL/GenBank/DDBJ whole genome shotgun (WGS) entry which is preliminary data.</text>
</comment>
<keyword evidence="4" id="KW-1185">Reference proteome</keyword>
<evidence type="ECO:0000259" key="2">
    <source>
        <dbReference type="PROSITE" id="PS50943"/>
    </source>
</evidence>
<dbReference type="PANTHER" id="PTHR46797:SF1">
    <property type="entry name" value="METHYLPHOSPHONATE SYNTHASE"/>
    <property type="match status" value="1"/>
</dbReference>
<dbReference type="Proteomes" id="UP000644115">
    <property type="component" value="Unassembled WGS sequence"/>
</dbReference>
<sequence>MKQHKRMDTRQRILDLLERRKWPVWRLAQKSGINHSTIFNMIQRKNMPSLKTIEEVTAAFGISMRQFFAEKGDPALFTPQQEAVFFLYHDTSIPQRKAILHAMELLSEQNGITKTNYNENEFQEDHNMDAIARIKELMEERGWTLYRLSQESGIAITTLINLLHHSKQPALQTIEIICESMEITLAEFFTRPSEPGGFTAEQLKLFALWDSLTEEQRSAVLELLLALQAKRNE</sequence>
<dbReference type="SMART" id="SM00530">
    <property type="entry name" value="HTH_XRE"/>
    <property type="match status" value="2"/>
</dbReference>
<evidence type="ECO:0000256" key="1">
    <source>
        <dbReference type="ARBA" id="ARBA00023125"/>
    </source>
</evidence>
<dbReference type="GO" id="GO:0003700">
    <property type="term" value="F:DNA-binding transcription factor activity"/>
    <property type="evidence" value="ECO:0007669"/>
    <property type="project" value="TreeGrafter"/>
</dbReference>
<dbReference type="RefSeq" id="WP_249287423.1">
    <property type="nucleotide sequence ID" value="NZ_JACRWC010000107.1"/>
</dbReference>
<dbReference type="InterPro" id="IPR050807">
    <property type="entry name" value="TransReg_Diox_bact_type"/>
</dbReference>
<accession>A0A923SM98</accession>
<dbReference type="EMBL" id="JACRWC010000107">
    <property type="protein sequence ID" value="MBC6000083.1"/>
    <property type="molecule type" value="Genomic_DNA"/>
</dbReference>
<dbReference type="GO" id="GO:0005829">
    <property type="term" value="C:cytosol"/>
    <property type="evidence" value="ECO:0007669"/>
    <property type="project" value="TreeGrafter"/>
</dbReference>
<evidence type="ECO:0000313" key="3">
    <source>
        <dbReference type="EMBL" id="MBC6000083.1"/>
    </source>
</evidence>
<feature type="domain" description="HTH cro/C1-type" evidence="2">
    <location>
        <begin position="27"/>
        <end position="67"/>
    </location>
</feature>
<keyword evidence="1" id="KW-0238">DNA-binding</keyword>
<protein>
    <submittedName>
        <fullName evidence="3">Helix-turn-helix domain-containing protein</fullName>
    </submittedName>
</protein>
<dbReference type="InterPro" id="IPR001387">
    <property type="entry name" value="Cro/C1-type_HTH"/>
</dbReference>
<dbReference type="CDD" id="cd00093">
    <property type="entry name" value="HTH_XRE"/>
    <property type="match status" value="2"/>
</dbReference>
<dbReference type="PROSITE" id="PS50943">
    <property type="entry name" value="HTH_CROC1"/>
    <property type="match status" value="2"/>
</dbReference>
<feature type="domain" description="HTH cro/C1-type" evidence="2">
    <location>
        <begin position="134"/>
        <end position="188"/>
    </location>
</feature>
<dbReference type="Pfam" id="PF13443">
    <property type="entry name" value="HTH_26"/>
    <property type="match status" value="1"/>
</dbReference>
<dbReference type="SUPFAM" id="SSF47413">
    <property type="entry name" value="lambda repressor-like DNA-binding domains"/>
    <property type="match status" value="2"/>
</dbReference>
<dbReference type="Gene3D" id="1.10.260.40">
    <property type="entry name" value="lambda repressor-like DNA-binding domains"/>
    <property type="match status" value="2"/>
</dbReference>
<gene>
    <name evidence="3" type="ORF">H8876_08735</name>
</gene>
<reference evidence="3" key="1">
    <citation type="submission" date="2020-08" db="EMBL/GenBank/DDBJ databases">
        <authorList>
            <person name="Liu C."/>
            <person name="Sun Q."/>
        </authorList>
    </citation>
    <scope>NUCLEOTIDE SEQUENCE</scope>
    <source>
        <strain evidence="3">BX16</strain>
    </source>
</reference>
<organism evidence="3 4">
    <name type="scientific">Lentihominibacter faecis</name>
    <dbReference type="NCBI Taxonomy" id="2764712"/>
    <lineage>
        <taxon>Bacteria</taxon>
        <taxon>Bacillati</taxon>
        <taxon>Bacillota</taxon>
        <taxon>Clostridia</taxon>
        <taxon>Peptostreptococcales</taxon>
        <taxon>Anaerovoracaceae</taxon>
        <taxon>Lentihominibacter</taxon>
    </lineage>
</organism>